<dbReference type="RefSeq" id="WP_020197672.1">
    <property type="nucleotide sequence ID" value="NZ_BAOH01000133.1"/>
</dbReference>
<dbReference type="Proteomes" id="UP000031586">
    <property type="component" value="Unassembled WGS sequence"/>
</dbReference>
<dbReference type="EMBL" id="JPRD01000019">
    <property type="protein sequence ID" value="KIF52746.1"/>
    <property type="molecule type" value="Genomic_DNA"/>
</dbReference>
<reference evidence="1 2" key="1">
    <citation type="submission" date="2014-07" db="EMBL/GenBank/DDBJ databases">
        <title>Unique and conserved regions in Vibrio harveyi and related species in comparison with the shrimp pathogen Vibrio harveyi CAIM 1792.</title>
        <authorList>
            <person name="Espinoza-Valles I."/>
            <person name="Vora G."/>
            <person name="Leekitcharoenphon P."/>
            <person name="Ussery D."/>
            <person name="Hoj L."/>
            <person name="Gomez-Gil B."/>
        </authorList>
    </citation>
    <scope>NUCLEOTIDE SEQUENCE [LARGE SCALE GENOMIC DNA]</scope>
    <source>
        <strain evidence="2">CAIM 1854 / LMG 25443</strain>
    </source>
</reference>
<evidence type="ECO:0000313" key="1">
    <source>
        <dbReference type="EMBL" id="KIF52746.1"/>
    </source>
</evidence>
<evidence type="ECO:0000313" key="2">
    <source>
        <dbReference type="Proteomes" id="UP000031586"/>
    </source>
</evidence>
<dbReference type="AlphaFoldDB" id="A0A0C1ZHV8"/>
<proteinExistence type="predicted"/>
<dbReference type="PATRIC" id="fig|1229493.5.peg.1636"/>
<protein>
    <recommendedName>
        <fullName evidence="3">HNH endonuclease</fullName>
    </recommendedName>
</protein>
<accession>A0A0C1ZHV8</accession>
<sequence length="308" mass="35405">MVAKLELPEYDSALVVRGVIEERVHNRDFYNELQTDWEAHVLSYVECGGEPNQIAPLNLAPYISPQRVQEESRRVAGRGESSDPTQRLIDKRKKALVGLYSPKSDKQPYEILEFLRRGHELLFCPSCGEPGKPGTLDHYLPKTIYPELSIVVANLTPMCSECQGRKGSDITDADGNKMFIHPYFDPIEDVLLELEISEPYSSPSAFTVRVPENVQEPLRSLVERHIAGVDFIERFEEFCRVNYTNLLTSFSDERAEDEPDTSGRILRRFLRQYERQSVNRWESIFYRGILANPNLLTYLDEGDLPEFL</sequence>
<evidence type="ECO:0008006" key="3">
    <source>
        <dbReference type="Google" id="ProtNLM"/>
    </source>
</evidence>
<comment type="caution">
    <text evidence="1">The sequence shown here is derived from an EMBL/GenBank/DDBJ whole genome shotgun (WGS) entry which is preliminary data.</text>
</comment>
<name>A0A0C1ZHV8_9VIBR</name>
<organism evidence="1 2">
    <name type="scientific">Vibrio owensii CAIM 1854 = LMG 25443</name>
    <dbReference type="NCBI Taxonomy" id="1229493"/>
    <lineage>
        <taxon>Bacteria</taxon>
        <taxon>Pseudomonadati</taxon>
        <taxon>Pseudomonadota</taxon>
        <taxon>Gammaproteobacteria</taxon>
        <taxon>Vibrionales</taxon>
        <taxon>Vibrionaceae</taxon>
        <taxon>Vibrio</taxon>
    </lineage>
</organism>
<gene>
    <name evidence="1" type="ORF">H735_12635</name>
</gene>